<sequence>MGSVVEGSSPLLPPTERHDDPHNHPRAPMSMPEFIDEQFAIEANDELAQPDCSMDSDTEETISSPRQRQSEIDERTRSEIRRLKGEQEQLDFAIQKHQAAIQKHQSKKADLQVTIEAWLGSETKGAPIQPSFTTMETIHESTLPMSERSGYHGVRDSKSPSGSGKTTLVEHEDELGLGDPMEFTSHDLDAPNPVVIIQPEMVSGAAPASQSREPSISKRSSKHLDVTTPPKRKRASLSLGRKSNAPPILHQDQDPVDQGEKLDAEDLDPIPIYHTLNTSRVLQMNRGKDHAGTQSKPTTPQDIGEGLVVINSARPASYPLARRWRRSLGVSVKTITERFECLSVIARPTPVS</sequence>
<reference evidence="2" key="1">
    <citation type="submission" date="2022-11" db="EMBL/GenBank/DDBJ databases">
        <title>Chromosomal genome sequence assembly and mating type (MAT) locus characterization of the leprose asexual lichenized fungus Lepraria neglecta (Nyl.) Erichsen.</title>
        <authorList>
            <person name="Allen J.L."/>
            <person name="Pfeffer B."/>
        </authorList>
    </citation>
    <scope>NUCLEOTIDE SEQUENCE</scope>
    <source>
        <strain evidence="2">Allen 5258</strain>
    </source>
</reference>
<accession>A0AAD9ZJR5</accession>
<dbReference type="EMBL" id="JASNWA010000003">
    <property type="protein sequence ID" value="KAK3179077.1"/>
    <property type="molecule type" value="Genomic_DNA"/>
</dbReference>
<feature type="compositionally biased region" description="Basic and acidic residues" evidence="1">
    <location>
        <begin position="149"/>
        <end position="158"/>
    </location>
</feature>
<proteinExistence type="predicted"/>
<feature type="compositionally biased region" description="Polar residues" evidence="1">
    <location>
        <begin position="208"/>
        <end position="218"/>
    </location>
</feature>
<evidence type="ECO:0000256" key="1">
    <source>
        <dbReference type="SAM" id="MobiDB-lite"/>
    </source>
</evidence>
<protein>
    <submittedName>
        <fullName evidence="2">Uncharacterized protein</fullName>
    </submittedName>
</protein>
<feature type="region of interest" description="Disordered" evidence="1">
    <location>
        <begin position="146"/>
        <end position="169"/>
    </location>
</feature>
<feature type="region of interest" description="Disordered" evidence="1">
    <location>
        <begin position="1"/>
        <end position="76"/>
    </location>
</feature>
<name>A0AAD9ZJR5_9LECA</name>
<evidence type="ECO:0000313" key="3">
    <source>
        <dbReference type="Proteomes" id="UP001276659"/>
    </source>
</evidence>
<dbReference type="Proteomes" id="UP001276659">
    <property type="component" value="Unassembled WGS sequence"/>
</dbReference>
<organism evidence="2 3">
    <name type="scientific">Lepraria neglecta</name>
    <dbReference type="NCBI Taxonomy" id="209136"/>
    <lineage>
        <taxon>Eukaryota</taxon>
        <taxon>Fungi</taxon>
        <taxon>Dikarya</taxon>
        <taxon>Ascomycota</taxon>
        <taxon>Pezizomycotina</taxon>
        <taxon>Lecanoromycetes</taxon>
        <taxon>OSLEUM clade</taxon>
        <taxon>Lecanoromycetidae</taxon>
        <taxon>Lecanorales</taxon>
        <taxon>Lecanorineae</taxon>
        <taxon>Stereocaulaceae</taxon>
        <taxon>Lepraria</taxon>
    </lineage>
</organism>
<evidence type="ECO:0000313" key="2">
    <source>
        <dbReference type="EMBL" id="KAK3179077.1"/>
    </source>
</evidence>
<gene>
    <name evidence="2" type="ORF">OEA41_001216</name>
</gene>
<dbReference type="AlphaFoldDB" id="A0AAD9ZJR5"/>
<feature type="region of interest" description="Disordered" evidence="1">
    <location>
        <begin position="203"/>
        <end position="270"/>
    </location>
</feature>
<comment type="caution">
    <text evidence="2">The sequence shown here is derived from an EMBL/GenBank/DDBJ whole genome shotgun (WGS) entry which is preliminary data.</text>
</comment>
<keyword evidence="3" id="KW-1185">Reference proteome</keyword>